<proteinExistence type="predicted"/>
<sequence>MEHACADQHIKLTFGRAENEYPIYRRKTKPALKENLKQYQPLKSMNHTKLEPLLKTFKQPLRLLTLNKYPFDVPAFVPTLTSFNECVACTKRVIERTIPDEQDKIVFNQELGQIIRTVLSLPGNNSYAPAYRTACRLYPAASYSAVLAYARSLTIQSFRNGTNIDELKKVRKRNV</sequence>
<keyword evidence="1" id="KW-1185">Reference proteome</keyword>
<dbReference type="AlphaFoldDB" id="A0A0K0FTH9"/>
<accession>A0A0K0FTH9</accession>
<dbReference type="STRING" id="75913.A0A0K0FTH9"/>
<name>A0A0K0FTH9_STRVS</name>
<reference evidence="1" key="1">
    <citation type="submission" date="2014-07" db="EMBL/GenBank/DDBJ databases">
        <authorList>
            <person name="Martin A.A"/>
            <person name="De Silva N."/>
        </authorList>
    </citation>
    <scope>NUCLEOTIDE SEQUENCE</scope>
</reference>
<evidence type="ECO:0000313" key="2">
    <source>
        <dbReference type="WBParaSite" id="SVE_1553900.1"/>
    </source>
</evidence>
<dbReference type="WBParaSite" id="SVE_1553900.1">
    <property type="protein sequence ID" value="SVE_1553900.1"/>
    <property type="gene ID" value="SVE_1553900"/>
</dbReference>
<evidence type="ECO:0000313" key="1">
    <source>
        <dbReference type="Proteomes" id="UP000035680"/>
    </source>
</evidence>
<organism evidence="1 2">
    <name type="scientific">Strongyloides venezuelensis</name>
    <name type="common">Threadworm</name>
    <dbReference type="NCBI Taxonomy" id="75913"/>
    <lineage>
        <taxon>Eukaryota</taxon>
        <taxon>Metazoa</taxon>
        <taxon>Ecdysozoa</taxon>
        <taxon>Nematoda</taxon>
        <taxon>Chromadorea</taxon>
        <taxon>Rhabditida</taxon>
        <taxon>Tylenchina</taxon>
        <taxon>Panagrolaimomorpha</taxon>
        <taxon>Strongyloidoidea</taxon>
        <taxon>Strongyloididae</taxon>
        <taxon>Strongyloides</taxon>
    </lineage>
</organism>
<protein>
    <submittedName>
        <fullName evidence="2">Ras-GEF domain-containing protein</fullName>
    </submittedName>
</protein>
<dbReference type="Proteomes" id="UP000035680">
    <property type="component" value="Unassembled WGS sequence"/>
</dbReference>
<reference evidence="2" key="2">
    <citation type="submission" date="2015-08" db="UniProtKB">
        <authorList>
            <consortium name="WormBaseParasite"/>
        </authorList>
    </citation>
    <scope>IDENTIFICATION</scope>
</reference>